<feature type="domain" description="FAD-binding" evidence="8">
    <location>
        <begin position="21"/>
        <end position="365"/>
    </location>
</feature>
<dbReference type="InterPro" id="IPR002938">
    <property type="entry name" value="FAD-bd"/>
</dbReference>
<comment type="similarity">
    <text evidence="1">Belongs to the paxM FAD-dependent monooxygenase family.</text>
</comment>
<comment type="caution">
    <text evidence="9">The sequence shown here is derived from an EMBL/GenBank/DDBJ whole genome shotgun (WGS) entry which is preliminary data.</text>
</comment>
<protein>
    <recommendedName>
        <fullName evidence="8">FAD-binding domain-containing protein</fullName>
    </recommendedName>
</protein>
<dbReference type="SUPFAM" id="SSF51905">
    <property type="entry name" value="FAD/NAD(P)-binding domain"/>
    <property type="match status" value="1"/>
</dbReference>
<dbReference type="PRINTS" id="PR00420">
    <property type="entry name" value="RNGMNOXGNASE"/>
</dbReference>
<dbReference type="InterPro" id="IPR036188">
    <property type="entry name" value="FAD/NAD-bd_sf"/>
</dbReference>
<evidence type="ECO:0000256" key="1">
    <source>
        <dbReference type="ARBA" id="ARBA00007992"/>
    </source>
</evidence>
<dbReference type="OrthoDB" id="5428495at2759"/>
<dbReference type="EMBL" id="CABFNO020001466">
    <property type="protein sequence ID" value="CAG9989398.1"/>
    <property type="molecule type" value="Genomic_DNA"/>
</dbReference>
<evidence type="ECO:0000256" key="2">
    <source>
        <dbReference type="ARBA" id="ARBA00022630"/>
    </source>
</evidence>
<keyword evidence="7" id="KW-0472">Membrane</keyword>
<evidence type="ECO:0000313" key="9">
    <source>
        <dbReference type="EMBL" id="CAG9989398.1"/>
    </source>
</evidence>
<dbReference type="SUPFAM" id="SSF54373">
    <property type="entry name" value="FAD-linked reductases, C-terminal domain"/>
    <property type="match status" value="1"/>
</dbReference>
<evidence type="ECO:0000259" key="8">
    <source>
        <dbReference type="Pfam" id="PF01494"/>
    </source>
</evidence>
<gene>
    <name evidence="9" type="ORF">CBYS24578_00017218</name>
</gene>
<evidence type="ECO:0000256" key="5">
    <source>
        <dbReference type="ARBA" id="ARBA00023033"/>
    </source>
</evidence>
<dbReference type="PANTHER" id="PTHR13789:SF147">
    <property type="entry name" value="PUTATIVE (AFU_ORTHOLOGUE AFUA_2G01950)-RELATED"/>
    <property type="match status" value="1"/>
</dbReference>
<evidence type="ECO:0000256" key="7">
    <source>
        <dbReference type="SAM" id="Phobius"/>
    </source>
</evidence>
<keyword evidence="10" id="KW-1185">Reference proteome</keyword>
<dbReference type="PANTHER" id="PTHR13789">
    <property type="entry name" value="MONOOXYGENASE"/>
    <property type="match status" value="1"/>
</dbReference>
<dbReference type="Proteomes" id="UP000754883">
    <property type="component" value="Unassembled WGS sequence"/>
</dbReference>
<dbReference type="AlphaFoldDB" id="A0A9N9UF78"/>
<keyword evidence="7" id="KW-1133">Transmembrane helix</keyword>
<keyword evidence="5" id="KW-0503">Monooxygenase</keyword>
<feature type="compositionally biased region" description="Basic and acidic residues" evidence="6">
    <location>
        <begin position="391"/>
        <end position="403"/>
    </location>
</feature>
<dbReference type="GO" id="GO:0004497">
    <property type="term" value="F:monooxygenase activity"/>
    <property type="evidence" value="ECO:0007669"/>
    <property type="project" value="UniProtKB-KW"/>
</dbReference>
<dbReference type="InterPro" id="IPR050493">
    <property type="entry name" value="FAD-dep_Monooxygenase_BioMet"/>
</dbReference>
<evidence type="ECO:0000256" key="3">
    <source>
        <dbReference type="ARBA" id="ARBA00022827"/>
    </source>
</evidence>
<keyword evidence="3" id="KW-0274">FAD</keyword>
<evidence type="ECO:0000313" key="10">
    <source>
        <dbReference type="Proteomes" id="UP000754883"/>
    </source>
</evidence>
<dbReference type="Gene3D" id="3.50.50.60">
    <property type="entry name" value="FAD/NAD(P)-binding domain"/>
    <property type="match status" value="1"/>
</dbReference>
<keyword evidence="4" id="KW-0560">Oxidoreductase</keyword>
<keyword evidence="7" id="KW-0812">Transmembrane</keyword>
<evidence type="ECO:0000256" key="4">
    <source>
        <dbReference type="ARBA" id="ARBA00023002"/>
    </source>
</evidence>
<accession>A0A9N9UF78</accession>
<keyword evidence="2" id="KW-0285">Flavoprotein</keyword>
<reference evidence="9" key="1">
    <citation type="submission" date="2021-10" db="EMBL/GenBank/DDBJ databases">
        <authorList>
            <person name="Piombo E."/>
        </authorList>
    </citation>
    <scope>NUCLEOTIDE SEQUENCE</scope>
</reference>
<dbReference type="GO" id="GO:0071949">
    <property type="term" value="F:FAD binding"/>
    <property type="evidence" value="ECO:0007669"/>
    <property type="project" value="InterPro"/>
</dbReference>
<sequence length="450" mass="49732">PDPASIRHRENPAFKTLKMKLKIIIAGGGLSGLGAAIALRQKGHDVTVLESASRLAEVGAGIQIPPNSTRVLKEYGIYDEILKYVVWPKSIQIRRYATGEILDRTHLHPRLSQVYGFPYLLIHRADYQRILCQYAEKLGAKVLLNSPVDSVDEAGPSVKLVNGDVLTGDLIVGADGIKSRTRASILGSENPEPVDSPDCAYRAVISREAMLKDPETAALMDDVNCNCWIGEQGHIMAYPIDNGQAYNVVMPHPGKATLGKWNEPGDLNEMRQNYKTYDPVIRKVLEKVESVLKWKLAEMPPLPRWLSNNGRVVLIGDAAHATVPYLAQGAAMSIEDGAALAECLDLADSIDMLPVVLKAFEEVRKPRCETIQSVSRGNGDVWHLPDGPAQVERDSKMGKGLREQEEEEAEEKLDSNSNRWSDGSFQPWLFGYDTVSETRTFVKKRLSPSL</sequence>
<organism evidence="9 10">
    <name type="scientific">Clonostachys byssicola</name>
    <dbReference type="NCBI Taxonomy" id="160290"/>
    <lineage>
        <taxon>Eukaryota</taxon>
        <taxon>Fungi</taxon>
        <taxon>Dikarya</taxon>
        <taxon>Ascomycota</taxon>
        <taxon>Pezizomycotina</taxon>
        <taxon>Sordariomycetes</taxon>
        <taxon>Hypocreomycetidae</taxon>
        <taxon>Hypocreales</taxon>
        <taxon>Bionectriaceae</taxon>
        <taxon>Clonostachys</taxon>
    </lineage>
</organism>
<feature type="region of interest" description="Disordered" evidence="6">
    <location>
        <begin position="382"/>
        <end position="420"/>
    </location>
</feature>
<feature type="non-terminal residue" evidence="9">
    <location>
        <position position="1"/>
    </location>
</feature>
<proteinExistence type="inferred from homology"/>
<feature type="transmembrane region" description="Helical" evidence="7">
    <location>
        <begin position="21"/>
        <end position="39"/>
    </location>
</feature>
<dbReference type="FunFam" id="3.50.50.60:FF:000115">
    <property type="entry name" value="Salicylate hydroxylase, putative"/>
    <property type="match status" value="1"/>
</dbReference>
<evidence type="ECO:0000256" key="6">
    <source>
        <dbReference type="SAM" id="MobiDB-lite"/>
    </source>
</evidence>
<dbReference type="Pfam" id="PF01494">
    <property type="entry name" value="FAD_binding_3"/>
    <property type="match status" value="1"/>
</dbReference>
<name>A0A9N9UF78_9HYPO</name>